<dbReference type="GO" id="GO:0003700">
    <property type="term" value="F:DNA-binding transcription factor activity"/>
    <property type="evidence" value="ECO:0007669"/>
    <property type="project" value="InterPro"/>
</dbReference>
<sequence length="142" mass="15854">MAQPDTLFYYLRMNADSEQPRLPLAEDQVGLVVEVFRMLAEPTRVQLLWALVDRELSVNDLAGAVGKPAPSVSQHLAKLRMARLVRPRRAGTTIFYSLENEHVRQLVVDAVYNAEHAGPGVPPHHRGDGAVVELPNRNRATR</sequence>
<name>A0A285LSH8_9NOCA</name>
<dbReference type="GO" id="GO:0003677">
    <property type="term" value="F:DNA binding"/>
    <property type="evidence" value="ECO:0007669"/>
    <property type="project" value="UniProtKB-KW"/>
</dbReference>
<dbReference type="NCBIfam" id="NF033788">
    <property type="entry name" value="HTH_metalloreg"/>
    <property type="match status" value="1"/>
</dbReference>
<dbReference type="InterPro" id="IPR051011">
    <property type="entry name" value="Metal_resp_trans_reg"/>
</dbReference>
<dbReference type="InterPro" id="IPR036390">
    <property type="entry name" value="WH_DNA-bd_sf"/>
</dbReference>
<protein>
    <submittedName>
        <fullName evidence="6">Transcriptional regulator, ArsR family</fullName>
    </submittedName>
</protein>
<accession>A0A285LSH8</accession>
<dbReference type="PRINTS" id="PR00778">
    <property type="entry name" value="HTHARSR"/>
</dbReference>
<keyword evidence="7" id="KW-1185">Reference proteome</keyword>
<evidence type="ECO:0000259" key="5">
    <source>
        <dbReference type="PROSITE" id="PS50987"/>
    </source>
</evidence>
<dbReference type="PANTHER" id="PTHR43132:SF8">
    <property type="entry name" value="HTH-TYPE TRANSCRIPTIONAL REGULATOR KMTR"/>
    <property type="match status" value="1"/>
</dbReference>
<dbReference type="PANTHER" id="PTHR43132">
    <property type="entry name" value="ARSENICAL RESISTANCE OPERON REPRESSOR ARSR-RELATED"/>
    <property type="match status" value="1"/>
</dbReference>
<keyword evidence="1" id="KW-0805">Transcription regulation</keyword>
<evidence type="ECO:0000256" key="1">
    <source>
        <dbReference type="ARBA" id="ARBA00023015"/>
    </source>
</evidence>
<feature type="domain" description="HTH arsR-type" evidence="5">
    <location>
        <begin position="24"/>
        <end position="118"/>
    </location>
</feature>
<keyword evidence="3" id="KW-0804">Transcription</keyword>
<dbReference type="SMART" id="SM00418">
    <property type="entry name" value="HTH_ARSR"/>
    <property type="match status" value="1"/>
</dbReference>
<dbReference type="Proteomes" id="UP000219565">
    <property type="component" value="Unassembled WGS sequence"/>
</dbReference>
<evidence type="ECO:0000256" key="2">
    <source>
        <dbReference type="ARBA" id="ARBA00023125"/>
    </source>
</evidence>
<dbReference type="AlphaFoldDB" id="A0A285LSH8"/>
<organism evidence="6 7">
    <name type="scientific">Nocardia amikacinitolerans</name>
    <dbReference type="NCBI Taxonomy" id="756689"/>
    <lineage>
        <taxon>Bacteria</taxon>
        <taxon>Bacillati</taxon>
        <taxon>Actinomycetota</taxon>
        <taxon>Actinomycetes</taxon>
        <taxon>Mycobacteriales</taxon>
        <taxon>Nocardiaceae</taxon>
        <taxon>Nocardia</taxon>
    </lineage>
</organism>
<gene>
    <name evidence="6" type="ORF">SAMN04244553_4807</name>
</gene>
<dbReference type="Gene3D" id="1.10.10.10">
    <property type="entry name" value="Winged helix-like DNA-binding domain superfamily/Winged helix DNA-binding domain"/>
    <property type="match status" value="1"/>
</dbReference>
<feature type="region of interest" description="Disordered" evidence="4">
    <location>
        <begin position="118"/>
        <end position="142"/>
    </location>
</feature>
<evidence type="ECO:0000313" key="6">
    <source>
        <dbReference type="EMBL" id="SNY87848.1"/>
    </source>
</evidence>
<dbReference type="PROSITE" id="PS50987">
    <property type="entry name" value="HTH_ARSR_2"/>
    <property type="match status" value="1"/>
</dbReference>
<evidence type="ECO:0000256" key="3">
    <source>
        <dbReference type="ARBA" id="ARBA00023163"/>
    </source>
</evidence>
<dbReference type="STRING" id="1379680.GCA_001612615_03048"/>
<evidence type="ECO:0000256" key="4">
    <source>
        <dbReference type="SAM" id="MobiDB-lite"/>
    </source>
</evidence>
<dbReference type="InterPro" id="IPR001845">
    <property type="entry name" value="HTH_ArsR_DNA-bd_dom"/>
</dbReference>
<reference evidence="6 7" key="1">
    <citation type="submission" date="2017-09" db="EMBL/GenBank/DDBJ databases">
        <authorList>
            <person name="Ehlers B."/>
            <person name="Leendertz F.H."/>
        </authorList>
    </citation>
    <scope>NUCLEOTIDE SEQUENCE [LARGE SCALE GENOMIC DNA]</scope>
    <source>
        <strain evidence="6 7">DSM 45537</strain>
    </source>
</reference>
<dbReference type="InterPro" id="IPR036388">
    <property type="entry name" value="WH-like_DNA-bd_sf"/>
</dbReference>
<evidence type="ECO:0000313" key="7">
    <source>
        <dbReference type="Proteomes" id="UP000219565"/>
    </source>
</evidence>
<proteinExistence type="predicted"/>
<keyword evidence="2" id="KW-0238">DNA-binding</keyword>
<dbReference type="CDD" id="cd00090">
    <property type="entry name" value="HTH_ARSR"/>
    <property type="match status" value="1"/>
</dbReference>
<dbReference type="SUPFAM" id="SSF46785">
    <property type="entry name" value="Winged helix' DNA-binding domain"/>
    <property type="match status" value="1"/>
</dbReference>
<dbReference type="Pfam" id="PF01022">
    <property type="entry name" value="HTH_5"/>
    <property type="match status" value="1"/>
</dbReference>
<dbReference type="EMBL" id="OBEG01000005">
    <property type="protein sequence ID" value="SNY87848.1"/>
    <property type="molecule type" value="Genomic_DNA"/>
</dbReference>
<dbReference type="InterPro" id="IPR011991">
    <property type="entry name" value="ArsR-like_HTH"/>
</dbReference>